<proteinExistence type="inferred from homology"/>
<dbReference type="GO" id="GO:0005768">
    <property type="term" value="C:endosome"/>
    <property type="evidence" value="ECO:0007669"/>
    <property type="project" value="TreeGrafter"/>
</dbReference>
<reference evidence="12" key="2">
    <citation type="submission" date="2009-11" db="EMBL/GenBank/DDBJ databases">
        <title>The Genome Sequence of Allomyces macrogynus strain ATCC 38327.</title>
        <authorList>
            <consortium name="The Broad Institute Genome Sequencing Platform"/>
            <person name="Russ C."/>
            <person name="Cuomo C."/>
            <person name="Shea T."/>
            <person name="Young S.K."/>
            <person name="Zeng Q."/>
            <person name="Koehrsen M."/>
            <person name="Haas B."/>
            <person name="Borodovsky M."/>
            <person name="Guigo R."/>
            <person name="Alvarado L."/>
            <person name="Berlin A."/>
            <person name="Borenstein D."/>
            <person name="Chen Z."/>
            <person name="Engels R."/>
            <person name="Freedman E."/>
            <person name="Gellesch M."/>
            <person name="Goldberg J."/>
            <person name="Griggs A."/>
            <person name="Gujja S."/>
            <person name="Heiman D."/>
            <person name="Hepburn T."/>
            <person name="Howarth C."/>
            <person name="Jen D."/>
            <person name="Larson L."/>
            <person name="Lewis B."/>
            <person name="Mehta T."/>
            <person name="Park D."/>
            <person name="Pearson M."/>
            <person name="Roberts A."/>
            <person name="Saif S."/>
            <person name="Shenoy N."/>
            <person name="Sisk P."/>
            <person name="Stolte C."/>
            <person name="Sykes S."/>
            <person name="Walk T."/>
            <person name="White J."/>
            <person name="Yandava C."/>
            <person name="Burger G."/>
            <person name="Gray M.W."/>
            <person name="Holland P.W.H."/>
            <person name="King N."/>
            <person name="Lang F.B.F."/>
            <person name="Roger A.J."/>
            <person name="Ruiz-Trillo I."/>
            <person name="Lander E."/>
            <person name="Nusbaum C."/>
        </authorList>
    </citation>
    <scope>NUCLEOTIDE SEQUENCE [LARGE SCALE GENOMIC DNA]</scope>
    <source>
        <strain evidence="12">ATCC 38327</strain>
    </source>
</reference>
<comment type="subcellular location">
    <subcellularLocation>
        <location evidence="2">Cytoplasm</location>
    </subcellularLocation>
    <subcellularLocation>
        <location evidence="1">Membrane</location>
        <topology evidence="1">Peripheral membrane protein</topology>
        <orientation evidence="1">Cytoplasmic side</orientation>
    </subcellularLocation>
</comment>
<dbReference type="Pfam" id="PF19566">
    <property type="entry name" value="Snx8_BAR_dom"/>
    <property type="match status" value="1"/>
</dbReference>
<gene>
    <name evidence="11" type="ORF">AMAG_01615</name>
</gene>
<evidence type="ECO:0000313" key="11">
    <source>
        <dbReference type="EMBL" id="KNE55738.1"/>
    </source>
</evidence>
<dbReference type="InterPro" id="IPR045734">
    <property type="entry name" value="Snx8_BAR_dom"/>
</dbReference>
<dbReference type="PROSITE" id="PS50195">
    <property type="entry name" value="PX"/>
    <property type="match status" value="1"/>
</dbReference>
<feature type="region of interest" description="Disordered" evidence="9">
    <location>
        <begin position="149"/>
        <end position="265"/>
    </location>
</feature>
<reference evidence="11 12" key="1">
    <citation type="submission" date="2009-11" db="EMBL/GenBank/DDBJ databases">
        <title>Annotation of Allomyces macrogynus ATCC 38327.</title>
        <authorList>
            <consortium name="The Broad Institute Genome Sequencing Platform"/>
            <person name="Russ C."/>
            <person name="Cuomo C."/>
            <person name="Burger G."/>
            <person name="Gray M.W."/>
            <person name="Holland P.W.H."/>
            <person name="King N."/>
            <person name="Lang F.B.F."/>
            <person name="Roger A.J."/>
            <person name="Ruiz-Trillo I."/>
            <person name="Young S.K."/>
            <person name="Zeng Q."/>
            <person name="Gargeya S."/>
            <person name="Fitzgerald M."/>
            <person name="Haas B."/>
            <person name="Abouelleil A."/>
            <person name="Alvarado L."/>
            <person name="Arachchi H.M."/>
            <person name="Berlin A."/>
            <person name="Chapman S.B."/>
            <person name="Gearin G."/>
            <person name="Goldberg J."/>
            <person name="Griggs A."/>
            <person name="Gujja S."/>
            <person name="Hansen M."/>
            <person name="Heiman D."/>
            <person name="Howarth C."/>
            <person name="Larimer J."/>
            <person name="Lui A."/>
            <person name="MacDonald P.J.P."/>
            <person name="McCowen C."/>
            <person name="Montmayeur A."/>
            <person name="Murphy C."/>
            <person name="Neiman D."/>
            <person name="Pearson M."/>
            <person name="Priest M."/>
            <person name="Roberts A."/>
            <person name="Saif S."/>
            <person name="Shea T."/>
            <person name="Sisk P."/>
            <person name="Stolte C."/>
            <person name="Sykes S."/>
            <person name="Wortman J."/>
            <person name="Nusbaum C."/>
            <person name="Birren B."/>
        </authorList>
    </citation>
    <scope>NUCLEOTIDE SEQUENCE [LARGE SCALE GENOMIC DNA]</scope>
    <source>
        <strain evidence="11 12">ATCC 38327</strain>
    </source>
</reference>
<feature type="compositionally biased region" description="Low complexity" evidence="9">
    <location>
        <begin position="236"/>
        <end position="250"/>
    </location>
</feature>
<comment type="similarity">
    <text evidence="3">Belongs to the sorting nexin family.</text>
</comment>
<feature type="compositionally biased region" description="Polar residues" evidence="9">
    <location>
        <begin position="165"/>
        <end position="195"/>
    </location>
</feature>
<dbReference type="InterPro" id="IPR036871">
    <property type="entry name" value="PX_dom_sf"/>
</dbReference>
<keyword evidence="7" id="KW-0653">Protein transport</keyword>
<keyword evidence="12" id="KW-1185">Reference proteome</keyword>
<organism evidence="11 12">
    <name type="scientific">Allomyces macrogynus (strain ATCC 38327)</name>
    <name type="common">Allomyces javanicus var. macrogynus</name>
    <dbReference type="NCBI Taxonomy" id="578462"/>
    <lineage>
        <taxon>Eukaryota</taxon>
        <taxon>Fungi</taxon>
        <taxon>Fungi incertae sedis</taxon>
        <taxon>Blastocladiomycota</taxon>
        <taxon>Blastocladiomycetes</taxon>
        <taxon>Blastocladiales</taxon>
        <taxon>Blastocladiaceae</taxon>
        <taxon>Allomyces</taxon>
    </lineage>
</organism>
<evidence type="ECO:0000256" key="4">
    <source>
        <dbReference type="ARBA" id="ARBA00014268"/>
    </source>
</evidence>
<evidence type="ECO:0000256" key="5">
    <source>
        <dbReference type="ARBA" id="ARBA00022448"/>
    </source>
</evidence>
<dbReference type="VEuPathDB" id="FungiDB:AMAG_01615"/>
<keyword evidence="5" id="KW-0813">Transport</keyword>
<keyword evidence="8" id="KW-0472">Membrane</keyword>
<evidence type="ECO:0000256" key="3">
    <source>
        <dbReference type="ARBA" id="ARBA00010883"/>
    </source>
</evidence>
<feature type="compositionally biased region" description="Low complexity" evidence="9">
    <location>
        <begin position="14"/>
        <end position="24"/>
    </location>
</feature>
<evidence type="ECO:0000256" key="8">
    <source>
        <dbReference type="ARBA" id="ARBA00023136"/>
    </source>
</evidence>
<dbReference type="Gene3D" id="3.30.1520.10">
    <property type="entry name" value="Phox-like domain"/>
    <property type="match status" value="1"/>
</dbReference>
<dbReference type="InterPro" id="IPR001683">
    <property type="entry name" value="PX_dom"/>
</dbReference>
<protein>
    <recommendedName>
        <fullName evidence="4">Sorting nexin MVP1</fullName>
    </recommendedName>
</protein>
<evidence type="ECO:0000256" key="1">
    <source>
        <dbReference type="ARBA" id="ARBA00004287"/>
    </source>
</evidence>
<dbReference type="GO" id="GO:0005829">
    <property type="term" value="C:cytosol"/>
    <property type="evidence" value="ECO:0007669"/>
    <property type="project" value="GOC"/>
</dbReference>
<dbReference type="GO" id="GO:0006623">
    <property type="term" value="P:protein targeting to vacuole"/>
    <property type="evidence" value="ECO:0007669"/>
    <property type="project" value="TreeGrafter"/>
</dbReference>
<evidence type="ECO:0000259" key="10">
    <source>
        <dbReference type="PROSITE" id="PS50195"/>
    </source>
</evidence>
<dbReference type="Pfam" id="PF00787">
    <property type="entry name" value="PX"/>
    <property type="match status" value="1"/>
</dbReference>
<accession>A0A0L0RZH3</accession>
<feature type="compositionally biased region" description="Acidic residues" evidence="9">
    <location>
        <begin position="197"/>
        <end position="208"/>
    </location>
</feature>
<dbReference type="AlphaFoldDB" id="A0A0L0RZH3"/>
<dbReference type="Proteomes" id="UP000054350">
    <property type="component" value="Unassembled WGS sequence"/>
</dbReference>
<feature type="domain" description="PX" evidence="10">
    <location>
        <begin position="271"/>
        <end position="384"/>
    </location>
</feature>
<dbReference type="eggNOG" id="KOG2273">
    <property type="taxonomic scope" value="Eukaryota"/>
</dbReference>
<sequence>MADDAPADLPHPDPLLAPRAAALANDDDASRPASATMDSSTMPAAASMLVEPPVPGDRDDANSPVHNPWSASADVLTQGAGRVTPVSANPMASVVFPARSPATMASYRSFPDLLPPASTSGGGSAASLTPPAYSPAAVLPLAGDDDPWSTAAPASSMTHRRLAKPSTSFADPWHQSSATIGSTNGTNDPGTSTPLNDNDDIDHNDNDDDHSPTTGRARPPPVLRTSSGLTLDAVRAHAAAHSPTSAHMPSGVRSPRALPPMSPGAHVAAVDGDAITVTIAPEKGGSLFKHVNYYISSAKQGTTVTRRYSDFLWLHDALLKKYPFRLHLTPPPKKVNAYAPPVADAVFLEKRRRGLQRYLTHLVRHPILGADVHFRAFLTRSEEIATYRKQVGSSFAPEPERQPEPAPPIELEEQLAVLVPQMEHLFLRYQKLVDRIETMCAREQEQARDFLTVSEVLSDMGTHKPHCYDRTCTTCVGSADGVSTLALRVERAAHVHEESADAMLLGSVETLKLVRDQVAGLEHLFQRSTKALTSAKATLASLTKRIANNEAKLASTAMAPEPNRDVEDRLRALLVDDQRATQRVENGMRHIHRCLAHELKVWHRHRMITAVGVRMWTKEHARRANEVAMIWQAAENEQVGVLPDAPARPATSGSAAAGRAVGNGVAAAGASSPGSAGEGRA</sequence>
<dbReference type="InterPro" id="IPR028662">
    <property type="entry name" value="SNX8/Mvp1"/>
</dbReference>
<dbReference type="GO" id="GO:0016020">
    <property type="term" value="C:membrane"/>
    <property type="evidence" value="ECO:0007669"/>
    <property type="project" value="UniProtKB-SubCell"/>
</dbReference>
<dbReference type="SMART" id="SM00312">
    <property type="entry name" value="PX"/>
    <property type="match status" value="1"/>
</dbReference>
<dbReference type="PANTHER" id="PTHR47554:SF1">
    <property type="entry name" value="SORTING NEXIN MVP1"/>
    <property type="match status" value="1"/>
</dbReference>
<evidence type="ECO:0000256" key="2">
    <source>
        <dbReference type="ARBA" id="ARBA00004496"/>
    </source>
</evidence>
<name>A0A0L0RZH3_ALLM3</name>
<evidence type="ECO:0000256" key="9">
    <source>
        <dbReference type="SAM" id="MobiDB-lite"/>
    </source>
</evidence>
<dbReference type="EMBL" id="GG745329">
    <property type="protein sequence ID" value="KNE55738.1"/>
    <property type="molecule type" value="Genomic_DNA"/>
</dbReference>
<evidence type="ECO:0000313" key="12">
    <source>
        <dbReference type="Proteomes" id="UP000054350"/>
    </source>
</evidence>
<dbReference type="STRING" id="578462.A0A0L0RZH3"/>
<feature type="region of interest" description="Disordered" evidence="9">
    <location>
        <begin position="1"/>
        <end position="71"/>
    </location>
</feature>
<dbReference type="SUPFAM" id="SSF64268">
    <property type="entry name" value="PX domain"/>
    <property type="match status" value="1"/>
</dbReference>
<dbReference type="GO" id="GO:0042147">
    <property type="term" value="P:retrograde transport, endosome to Golgi"/>
    <property type="evidence" value="ECO:0007669"/>
    <property type="project" value="InterPro"/>
</dbReference>
<evidence type="ECO:0000256" key="7">
    <source>
        <dbReference type="ARBA" id="ARBA00022927"/>
    </source>
</evidence>
<dbReference type="OMA" id="SSPWDMP"/>
<evidence type="ECO:0000256" key="6">
    <source>
        <dbReference type="ARBA" id="ARBA00022490"/>
    </source>
</evidence>
<dbReference type="OrthoDB" id="5569237at2759"/>
<keyword evidence="6" id="KW-0963">Cytoplasm</keyword>
<dbReference type="PANTHER" id="PTHR47554">
    <property type="entry name" value="SORTING NEXIN MVP1"/>
    <property type="match status" value="1"/>
</dbReference>
<dbReference type="GO" id="GO:0032266">
    <property type="term" value="F:phosphatidylinositol-3-phosphate binding"/>
    <property type="evidence" value="ECO:0007669"/>
    <property type="project" value="TreeGrafter"/>
</dbReference>